<dbReference type="PANTHER" id="PTHR42760">
    <property type="entry name" value="SHORT-CHAIN DEHYDROGENASES/REDUCTASES FAMILY MEMBER"/>
    <property type="match status" value="1"/>
</dbReference>
<dbReference type="InterPro" id="IPR002347">
    <property type="entry name" value="SDR_fam"/>
</dbReference>
<dbReference type="PANTHER" id="PTHR42760:SF133">
    <property type="entry name" value="3-OXOACYL-[ACYL-CARRIER-PROTEIN] REDUCTASE"/>
    <property type="match status" value="1"/>
</dbReference>
<evidence type="ECO:0000313" key="5">
    <source>
        <dbReference type="Proteomes" id="UP000278398"/>
    </source>
</evidence>
<dbReference type="PRINTS" id="PR00081">
    <property type="entry name" value="GDHRDH"/>
</dbReference>
<evidence type="ECO:0000256" key="1">
    <source>
        <dbReference type="ARBA" id="ARBA00006484"/>
    </source>
</evidence>
<keyword evidence="5" id="KW-1185">Reference proteome</keyword>
<accession>A0A429YPZ3</accession>
<proteinExistence type="inferred from homology"/>
<dbReference type="RefSeq" id="WP_126702147.1">
    <property type="nucleotide sequence ID" value="NZ_RWKW01000102.1"/>
</dbReference>
<dbReference type="EMBL" id="RWKW01000102">
    <property type="protein sequence ID" value="RST83505.1"/>
    <property type="molecule type" value="Genomic_DNA"/>
</dbReference>
<dbReference type="Gene3D" id="3.40.50.720">
    <property type="entry name" value="NAD(P)-binding Rossmann-like Domain"/>
    <property type="match status" value="1"/>
</dbReference>
<dbReference type="AlphaFoldDB" id="A0A429YPZ3"/>
<sequence>MKIEAGMAAYVTGGGSGIGRGMAMSFARRGVRVGVCDISEADAAETVRLIEAEGGAARAIRVDVSDRVSVEDAVSAVETAFGPIAIACNNAGIAMHGVPLHEISAADWDWVIGVNIHGVINGIQAIVPRMLAAGRPAHIVNTASIGGFQVNPNFLTGAYSMTKYAVVALSEGLRNELEGRNIGISILAPAAVDTKIHLSERSRPERLGGATVRPQNHFMGDLIKGQMQPAEIGERVANAIEADEFYIFTHPETKQWLDRRHAAIDAAFESAERFGSAATAAAAE</sequence>
<name>A0A429YPZ3_9HYPH</name>
<gene>
    <name evidence="4" type="ORF">EJC49_22345</name>
</gene>
<evidence type="ECO:0000256" key="2">
    <source>
        <dbReference type="ARBA" id="ARBA00023002"/>
    </source>
</evidence>
<comment type="caution">
    <text evidence="4">The sequence shown here is derived from an EMBL/GenBank/DDBJ whole genome shotgun (WGS) entry which is preliminary data.</text>
</comment>
<keyword evidence="2" id="KW-0560">Oxidoreductase</keyword>
<comment type="similarity">
    <text evidence="1 3">Belongs to the short-chain dehydrogenases/reductases (SDR) family.</text>
</comment>
<organism evidence="4 5">
    <name type="scientific">Aquibium carbonis</name>
    <dbReference type="NCBI Taxonomy" id="2495581"/>
    <lineage>
        <taxon>Bacteria</taxon>
        <taxon>Pseudomonadati</taxon>
        <taxon>Pseudomonadota</taxon>
        <taxon>Alphaproteobacteria</taxon>
        <taxon>Hyphomicrobiales</taxon>
        <taxon>Phyllobacteriaceae</taxon>
        <taxon>Aquibium</taxon>
    </lineage>
</organism>
<dbReference type="PRINTS" id="PR00080">
    <property type="entry name" value="SDRFAMILY"/>
</dbReference>
<dbReference type="Pfam" id="PF00106">
    <property type="entry name" value="adh_short"/>
    <property type="match status" value="1"/>
</dbReference>
<dbReference type="OrthoDB" id="4690547at2"/>
<dbReference type="CDD" id="cd05233">
    <property type="entry name" value="SDR_c"/>
    <property type="match status" value="1"/>
</dbReference>
<dbReference type="GO" id="GO:0016616">
    <property type="term" value="F:oxidoreductase activity, acting on the CH-OH group of donors, NAD or NADP as acceptor"/>
    <property type="evidence" value="ECO:0007669"/>
    <property type="project" value="TreeGrafter"/>
</dbReference>
<protein>
    <submittedName>
        <fullName evidence="4">SDR family NAD(P)-dependent oxidoreductase</fullName>
    </submittedName>
</protein>
<reference evidence="4 5" key="1">
    <citation type="submission" date="2018-12" db="EMBL/GenBank/DDBJ databases">
        <title>Mesorhizobium carbonis sp. nov., isolated from coal mine water.</title>
        <authorList>
            <person name="Xin W."/>
            <person name="Xu Z."/>
            <person name="Xiang F."/>
            <person name="Zhang J."/>
            <person name="Xi L."/>
            <person name="Liu J."/>
        </authorList>
    </citation>
    <scope>NUCLEOTIDE SEQUENCE [LARGE SCALE GENOMIC DNA]</scope>
    <source>
        <strain evidence="4 5">B2.3</strain>
    </source>
</reference>
<dbReference type="InterPro" id="IPR036291">
    <property type="entry name" value="NAD(P)-bd_dom_sf"/>
</dbReference>
<dbReference type="SUPFAM" id="SSF51735">
    <property type="entry name" value="NAD(P)-binding Rossmann-fold domains"/>
    <property type="match status" value="1"/>
</dbReference>
<evidence type="ECO:0000256" key="3">
    <source>
        <dbReference type="RuleBase" id="RU000363"/>
    </source>
</evidence>
<evidence type="ECO:0000313" key="4">
    <source>
        <dbReference type="EMBL" id="RST83505.1"/>
    </source>
</evidence>
<dbReference type="Proteomes" id="UP000278398">
    <property type="component" value="Unassembled WGS sequence"/>
</dbReference>